<reference evidence="1 2" key="1">
    <citation type="journal article" date="2018" name="Front. Plant Sci.">
        <title>Red Clover (Trifolium pratense) and Zigzag Clover (T. medium) - A Picture of Genomic Similarities and Differences.</title>
        <authorList>
            <person name="Dluhosova J."/>
            <person name="Istvanek J."/>
            <person name="Nedelnik J."/>
            <person name="Repkova J."/>
        </authorList>
    </citation>
    <scope>NUCLEOTIDE SEQUENCE [LARGE SCALE GENOMIC DNA]</scope>
    <source>
        <strain evidence="2">cv. 10/8</strain>
        <tissue evidence="1">Leaf</tissue>
    </source>
</reference>
<sequence>MERDSKVDRNSDCVSGRR</sequence>
<feature type="non-terminal residue" evidence="1">
    <location>
        <position position="18"/>
    </location>
</feature>
<evidence type="ECO:0000313" key="1">
    <source>
        <dbReference type="EMBL" id="MCI41764.1"/>
    </source>
</evidence>
<organism evidence="1 2">
    <name type="scientific">Trifolium medium</name>
    <dbReference type="NCBI Taxonomy" id="97028"/>
    <lineage>
        <taxon>Eukaryota</taxon>
        <taxon>Viridiplantae</taxon>
        <taxon>Streptophyta</taxon>
        <taxon>Embryophyta</taxon>
        <taxon>Tracheophyta</taxon>
        <taxon>Spermatophyta</taxon>
        <taxon>Magnoliopsida</taxon>
        <taxon>eudicotyledons</taxon>
        <taxon>Gunneridae</taxon>
        <taxon>Pentapetalae</taxon>
        <taxon>rosids</taxon>
        <taxon>fabids</taxon>
        <taxon>Fabales</taxon>
        <taxon>Fabaceae</taxon>
        <taxon>Papilionoideae</taxon>
        <taxon>50 kb inversion clade</taxon>
        <taxon>NPAAA clade</taxon>
        <taxon>Hologalegina</taxon>
        <taxon>IRL clade</taxon>
        <taxon>Trifolieae</taxon>
        <taxon>Trifolium</taxon>
    </lineage>
</organism>
<evidence type="ECO:0000313" key="2">
    <source>
        <dbReference type="Proteomes" id="UP000265520"/>
    </source>
</evidence>
<protein>
    <submittedName>
        <fullName evidence="1">Uncharacterized protein</fullName>
    </submittedName>
</protein>
<comment type="caution">
    <text evidence="1">The sequence shown here is derived from an EMBL/GenBank/DDBJ whole genome shotgun (WGS) entry which is preliminary data.</text>
</comment>
<dbReference type="EMBL" id="LXQA010295972">
    <property type="protein sequence ID" value="MCI41764.1"/>
    <property type="molecule type" value="Genomic_DNA"/>
</dbReference>
<proteinExistence type="predicted"/>
<dbReference type="AlphaFoldDB" id="A0A392S0A7"/>
<accession>A0A392S0A7</accession>
<dbReference type="Proteomes" id="UP000265520">
    <property type="component" value="Unassembled WGS sequence"/>
</dbReference>
<keyword evidence="2" id="KW-1185">Reference proteome</keyword>
<name>A0A392S0A7_9FABA</name>